<feature type="transmembrane region" description="Helical" evidence="7">
    <location>
        <begin position="47"/>
        <end position="66"/>
    </location>
</feature>
<dbReference type="Pfam" id="PF02653">
    <property type="entry name" value="BPD_transp_2"/>
    <property type="match status" value="1"/>
</dbReference>
<keyword evidence="2" id="KW-1003">Cell membrane</keyword>
<evidence type="ECO:0000313" key="8">
    <source>
        <dbReference type="EMBL" id="SFT84391.1"/>
    </source>
</evidence>
<comment type="subcellular location">
    <subcellularLocation>
        <location evidence="1">Cell membrane</location>
        <topology evidence="1">Multi-pass membrane protein</topology>
    </subcellularLocation>
</comment>
<evidence type="ECO:0000256" key="1">
    <source>
        <dbReference type="ARBA" id="ARBA00004651"/>
    </source>
</evidence>
<keyword evidence="8" id="KW-0813">Transport</keyword>
<evidence type="ECO:0000256" key="6">
    <source>
        <dbReference type="SAM" id="MobiDB-lite"/>
    </source>
</evidence>
<sequence>MTVSDTRPPEEQVPAPPGGTPRSAASRAGWQGAVRGWLRSTSTGSSTFSVLVTAVLLVVLFGAGSIRYENFGYPQVALNLLVDNAYLIVLAVGMTFVILTGGIDLSSGAVVALGTVMAARLLQAGWPAPVVIAVVLATGALLGWLMGLAIHGLQLQPFIVTLAGMFLARGICFAISGPSIPIQDDWFTAVAINVVELPGGTFLSYGAVLALVVVAVAAYVLHRTRFGRTVYAIGGSESSAALMGLAVGRTKVGVYVISGFCSALGGLLFSVYILSGWSLHGIGLELDAIAAVVIGGTVLVGGRGLVLGSLLGVLVLGTIKALIDFDGGLNSWWTKITVGVLLLVFVVLQRVTGRRSGTAS</sequence>
<evidence type="ECO:0000256" key="2">
    <source>
        <dbReference type="ARBA" id="ARBA00022475"/>
    </source>
</evidence>
<feature type="transmembrane region" description="Helical" evidence="7">
    <location>
        <begin position="202"/>
        <end position="221"/>
    </location>
</feature>
<feature type="transmembrane region" description="Helical" evidence="7">
    <location>
        <begin position="329"/>
        <end position="348"/>
    </location>
</feature>
<keyword evidence="4 7" id="KW-1133">Transmembrane helix</keyword>
<organism evidence="8 9">
    <name type="scientific">Geodermatophilus amargosae</name>
    <dbReference type="NCBI Taxonomy" id="1296565"/>
    <lineage>
        <taxon>Bacteria</taxon>
        <taxon>Bacillati</taxon>
        <taxon>Actinomycetota</taxon>
        <taxon>Actinomycetes</taxon>
        <taxon>Geodermatophilales</taxon>
        <taxon>Geodermatophilaceae</taxon>
        <taxon>Geodermatophilus</taxon>
    </lineage>
</organism>
<keyword evidence="3 7" id="KW-0812">Transmembrane</keyword>
<dbReference type="OrthoDB" id="9808136at2"/>
<name>A0A1I7BB80_9ACTN</name>
<dbReference type="GO" id="GO:0022857">
    <property type="term" value="F:transmembrane transporter activity"/>
    <property type="evidence" value="ECO:0007669"/>
    <property type="project" value="InterPro"/>
</dbReference>
<proteinExistence type="predicted"/>
<dbReference type="CDD" id="cd06579">
    <property type="entry name" value="TM_PBP1_transp_AraH_like"/>
    <property type="match status" value="1"/>
</dbReference>
<evidence type="ECO:0000256" key="7">
    <source>
        <dbReference type="SAM" id="Phobius"/>
    </source>
</evidence>
<dbReference type="Proteomes" id="UP000199546">
    <property type="component" value="Unassembled WGS sequence"/>
</dbReference>
<gene>
    <name evidence="8" type="ORF">SAMN05660657_03443</name>
</gene>
<evidence type="ECO:0000313" key="9">
    <source>
        <dbReference type="Proteomes" id="UP000199546"/>
    </source>
</evidence>
<dbReference type="STRING" id="1296565.SAMN05660657_03443"/>
<feature type="region of interest" description="Disordered" evidence="6">
    <location>
        <begin position="1"/>
        <end position="26"/>
    </location>
</feature>
<dbReference type="AlphaFoldDB" id="A0A1I7BB80"/>
<evidence type="ECO:0000256" key="5">
    <source>
        <dbReference type="ARBA" id="ARBA00023136"/>
    </source>
</evidence>
<feature type="transmembrane region" description="Helical" evidence="7">
    <location>
        <begin position="87"/>
        <end position="114"/>
    </location>
</feature>
<dbReference type="PANTHER" id="PTHR32196">
    <property type="entry name" value="ABC TRANSPORTER PERMEASE PROTEIN YPHD-RELATED-RELATED"/>
    <property type="match status" value="1"/>
</dbReference>
<dbReference type="RefSeq" id="WP_093581125.1">
    <property type="nucleotide sequence ID" value="NZ_FPBA01000013.1"/>
</dbReference>
<evidence type="ECO:0000256" key="3">
    <source>
        <dbReference type="ARBA" id="ARBA00022692"/>
    </source>
</evidence>
<keyword evidence="5 7" id="KW-0472">Membrane</keyword>
<feature type="transmembrane region" description="Helical" evidence="7">
    <location>
        <begin position="252"/>
        <end position="273"/>
    </location>
</feature>
<keyword evidence="8" id="KW-0762">Sugar transport</keyword>
<dbReference type="EMBL" id="FPBA01000013">
    <property type="protein sequence ID" value="SFT84391.1"/>
    <property type="molecule type" value="Genomic_DNA"/>
</dbReference>
<accession>A0A1I7BB80</accession>
<dbReference type="GO" id="GO:0005886">
    <property type="term" value="C:plasma membrane"/>
    <property type="evidence" value="ECO:0007669"/>
    <property type="project" value="UniProtKB-SubCell"/>
</dbReference>
<feature type="transmembrane region" description="Helical" evidence="7">
    <location>
        <begin position="305"/>
        <end position="323"/>
    </location>
</feature>
<evidence type="ECO:0000256" key="4">
    <source>
        <dbReference type="ARBA" id="ARBA00022989"/>
    </source>
</evidence>
<feature type="transmembrane region" description="Helical" evidence="7">
    <location>
        <begin position="126"/>
        <end position="146"/>
    </location>
</feature>
<dbReference type="NCBIfam" id="NF008630">
    <property type="entry name" value="PRK11618.1"/>
    <property type="match status" value="1"/>
</dbReference>
<feature type="transmembrane region" description="Helical" evidence="7">
    <location>
        <begin position="158"/>
        <end position="182"/>
    </location>
</feature>
<keyword evidence="9" id="KW-1185">Reference proteome</keyword>
<dbReference type="PANTHER" id="PTHR32196:SF63">
    <property type="entry name" value="INNER MEMBRANE ABC TRANSPORTER PERMEASE PROTEIN YJFF"/>
    <property type="match status" value="1"/>
</dbReference>
<protein>
    <submittedName>
        <fullName evidence="8">Simple sugar transport system permease protein</fullName>
    </submittedName>
</protein>
<dbReference type="InterPro" id="IPR001851">
    <property type="entry name" value="ABC_transp_permease"/>
</dbReference>
<reference evidence="9" key="1">
    <citation type="submission" date="2016-10" db="EMBL/GenBank/DDBJ databases">
        <authorList>
            <person name="Varghese N."/>
            <person name="Submissions S."/>
        </authorList>
    </citation>
    <scope>NUCLEOTIDE SEQUENCE [LARGE SCALE GENOMIC DNA]</scope>
    <source>
        <strain evidence="9">DSM 46136</strain>
    </source>
</reference>